<organism evidence="1 2">
    <name type="scientific">Rhodotorula taiwanensis</name>
    <dbReference type="NCBI Taxonomy" id="741276"/>
    <lineage>
        <taxon>Eukaryota</taxon>
        <taxon>Fungi</taxon>
        <taxon>Dikarya</taxon>
        <taxon>Basidiomycota</taxon>
        <taxon>Pucciniomycotina</taxon>
        <taxon>Microbotryomycetes</taxon>
        <taxon>Sporidiobolales</taxon>
        <taxon>Sporidiobolaceae</taxon>
        <taxon>Rhodotorula</taxon>
    </lineage>
</organism>
<evidence type="ECO:0000313" key="1">
    <source>
        <dbReference type="EMBL" id="POY73445.1"/>
    </source>
</evidence>
<proteinExistence type="predicted"/>
<keyword evidence="2" id="KW-1185">Reference proteome</keyword>
<sequence length="240" mass="26911">MALFDDLLRQVNDFGHEPLRKLLYASVRQLIAEIYAPAYVARHEGLCHYELAAARHQSGSVVEHLFRDPDGNARRQGMIHMPPIPIPALSIAQPSMADSRWTGLTMTNVDLLDPKPLRDTAAGPSIMPLFETQAIGLSNPFTPLHRVIHSPCSLSWPTEAVRDNIEHAGLMGIEVPPFELKVTVPDLNGRMVLYRGTMQQVEDPRVTMRLWPPPAVVHWHFTAEAIHGEKPPLDFIIEFS</sequence>
<accession>A0A2S5B9J0</accession>
<name>A0A2S5B9J0_9BASI</name>
<dbReference type="AlphaFoldDB" id="A0A2S5B9J0"/>
<protein>
    <submittedName>
        <fullName evidence="1">Uncharacterized protein</fullName>
    </submittedName>
</protein>
<comment type="caution">
    <text evidence="1">The sequence shown here is derived from an EMBL/GenBank/DDBJ whole genome shotgun (WGS) entry which is preliminary data.</text>
</comment>
<dbReference type="EMBL" id="PJQD01000036">
    <property type="protein sequence ID" value="POY73445.1"/>
    <property type="molecule type" value="Genomic_DNA"/>
</dbReference>
<reference evidence="1 2" key="1">
    <citation type="journal article" date="2018" name="Front. Microbiol.">
        <title>Prospects for Fungal Bioremediation of Acidic Radioactive Waste Sites: Characterization and Genome Sequence of Rhodotorula taiwanensis MD1149.</title>
        <authorList>
            <person name="Tkavc R."/>
            <person name="Matrosova V.Y."/>
            <person name="Grichenko O.E."/>
            <person name="Gostincar C."/>
            <person name="Volpe R.P."/>
            <person name="Klimenkova P."/>
            <person name="Gaidamakova E.K."/>
            <person name="Zhou C.E."/>
            <person name="Stewart B.J."/>
            <person name="Lyman M.G."/>
            <person name="Malfatti S.A."/>
            <person name="Rubinfeld B."/>
            <person name="Courtot M."/>
            <person name="Singh J."/>
            <person name="Dalgard C.L."/>
            <person name="Hamilton T."/>
            <person name="Frey K.G."/>
            <person name="Gunde-Cimerman N."/>
            <person name="Dugan L."/>
            <person name="Daly M.J."/>
        </authorList>
    </citation>
    <scope>NUCLEOTIDE SEQUENCE [LARGE SCALE GENOMIC DNA]</scope>
    <source>
        <strain evidence="1 2">MD1149</strain>
    </source>
</reference>
<evidence type="ECO:0000313" key="2">
    <source>
        <dbReference type="Proteomes" id="UP000237144"/>
    </source>
</evidence>
<dbReference type="Proteomes" id="UP000237144">
    <property type="component" value="Unassembled WGS sequence"/>
</dbReference>
<gene>
    <name evidence="1" type="ORF">BMF94_3382</name>
</gene>